<accession>C0DTH8</accession>
<evidence type="ECO:0000313" key="1">
    <source>
        <dbReference type="EMBL" id="EEG24656.1"/>
    </source>
</evidence>
<sequence>MQPISQMFTILRKVVLDKFFIQEVHVEEFVMGKQVYHQQKC</sequence>
<evidence type="ECO:0000313" key="2">
    <source>
        <dbReference type="Proteomes" id="UP000005837"/>
    </source>
</evidence>
<protein>
    <submittedName>
        <fullName evidence="1">Uncharacterized protein</fullName>
    </submittedName>
</protein>
<dbReference type="Proteomes" id="UP000005837">
    <property type="component" value="Unassembled WGS sequence"/>
</dbReference>
<comment type="caution">
    <text evidence="1">The sequence shown here is derived from an EMBL/GenBank/DDBJ whole genome shotgun (WGS) entry which is preliminary data.</text>
</comment>
<gene>
    <name evidence="1" type="ORF">EIKCOROL_00656</name>
</gene>
<dbReference type="HOGENOM" id="CLU_3269358_0_0_4"/>
<proteinExistence type="predicted"/>
<name>C0DTH8_EIKCO</name>
<dbReference type="EMBL" id="ACEA01000014">
    <property type="protein sequence ID" value="EEG24656.1"/>
    <property type="molecule type" value="Genomic_DNA"/>
</dbReference>
<reference evidence="1 2" key="1">
    <citation type="submission" date="2009-01" db="EMBL/GenBank/DDBJ databases">
        <authorList>
            <person name="Fulton L."/>
            <person name="Clifton S."/>
            <person name="Chinwalla A.T."/>
            <person name="Mitreva M."/>
            <person name="Sodergren E."/>
            <person name="Weinstock G."/>
            <person name="Clifton S."/>
            <person name="Dooling D.J."/>
            <person name="Fulton B."/>
            <person name="Minx P."/>
            <person name="Pepin K.H."/>
            <person name="Johnson M."/>
            <person name="Bhonagiri V."/>
            <person name="Nash W.E."/>
            <person name="Mardis E.R."/>
            <person name="Wilson R.K."/>
        </authorList>
    </citation>
    <scope>NUCLEOTIDE SEQUENCE [LARGE SCALE GENOMIC DNA]</scope>
    <source>
        <strain evidence="1 2">ATCC 23834</strain>
    </source>
</reference>
<dbReference type="AlphaFoldDB" id="C0DTH8"/>
<organism evidence="1 2">
    <name type="scientific">Eikenella corrodens ATCC 23834</name>
    <dbReference type="NCBI Taxonomy" id="546274"/>
    <lineage>
        <taxon>Bacteria</taxon>
        <taxon>Pseudomonadati</taxon>
        <taxon>Pseudomonadota</taxon>
        <taxon>Betaproteobacteria</taxon>
        <taxon>Neisseriales</taxon>
        <taxon>Neisseriaceae</taxon>
        <taxon>Eikenella</taxon>
    </lineage>
</organism>